<protein>
    <recommendedName>
        <fullName evidence="1">Porin domain-containing protein</fullName>
    </recommendedName>
</protein>
<sequence>MELKLHTAFQLDNAWLDNDQVDELSLLLDSKRYGMLYLGEDDGAADRLKPKQSGRAGLAVGHGAFTGIIPWWGNLPYAGGHLRRSEYDWDWPNGIVGGDWRSFSRDTQDAIKIGYQSPVLSGFQFGVSMNLQNTYEGFAGKGTAPAQQDSWSRLGFKNDEYEMALQWNGVTSNGLILSTGLTHNSVHVVNADMLQKSTDVGFKVGKKLSDGAMLSTSVYYAYEKYDNDVSDIHTDDRQIHWGVDWSKGKWKVGANYLKAWDSYNPPATVQLGGGGNEGYSLGADYKLAKGLTVGAGIIHAKNDGGEEATEVGVNLSYRFKRMIY</sequence>
<evidence type="ECO:0000313" key="2">
    <source>
        <dbReference type="EMBL" id="KEA64129.1"/>
    </source>
</evidence>
<dbReference type="PATRIC" id="fig|1232683.4.peg.1839"/>
<comment type="caution">
    <text evidence="2">The sequence shown here is derived from an EMBL/GenBank/DDBJ whole genome shotgun (WGS) entry which is preliminary data.</text>
</comment>
<evidence type="ECO:0000313" key="3">
    <source>
        <dbReference type="Proteomes" id="UP000028252"/>
    </source>
</evidence>
<proteinExistence type="predicted"/>
<dbReference type="Gene3D" id="2.40.160.10">
    <property type="entry name" value="Porin"/>
    <property type="match status" value="1"/>
</dbReference>
<dbReference type="Pfam" id="PF13609">
    <property type="entry name" value="Porin_4"/>
    <property type="match status" value="1"/>
</dbReference>
<dbReference type="AlphaFoldDB" id="A0A081G024"/>
<dbReference type="InterPro" id="IPR033900">
    <property type="entry name" value="Gram_neg_porin_domain"/>
</dbReference>
<name>A0A081G024_9GAMM</name>
<feature type="domain" description="Porin" evidence="1">
    <location>
        <begin position="3"/>
        <end position="304"/>
    </location>
</feature>
<dbReference type="GO" id="GO:0016020">
    <property type="term" value="C:membrane"/>
    <property type="evidence" value="ECO:0007669"/>
    <property type="project" value="InterPro"/>
</dbReference>
<keyword evidence="3" id="KW-1185">Reference proteome</keyword>
<gene>
    <name evidence="2" type="ORF">ADIMK_1864</name>
</gene>
<dbReference type="SUPFAM" id="SSF56935">
    <property type="entry name" value="Porins"/>
    <property type="match status" value="1"/>
</dbReference>
<dbReference type="EMBL" id="JMQN01000021">
    <property type="protein sequence ID" value="KEA64129.1"/>
    <property type="molecule type" value="Genomic_DNA"/>
</dbReference>
<dbReference type="Proteomes" id="UP000028252">
    <property type="component" value="Unassembled WGS sequence"/>
</dbReference>
<dbReference type="GO" id="GO:0015288">
    <property type="term" value="F:porin activity"/>
    <property type="evidence" value="ECO:0007669"/>
    <property type="project" value="InterPro"/>
</dbReference>
<dbReference type="STRING" id="1232683.ADIMK_1864"/>
<accession>A0A081G024</accession>
<evidence type="ECO:0000259" key="1">
    <source>
        <dbReference type="Pfam" id="PF13609"/>
    </source>
</evidence>
<organism evidence="2 3">
    <name type="scientific">Marinobacterium lacunae</name>
    <dbReference type="NCBI Taxonomy" id="1232683"/>
    <lineage>
        <taxon>Bacteria</taxon>
        <taxon>Pseudomonadati</taxon>
        <taxon>Pseudomonadota</taxon>
        <taxon>Gammaproteobacteria</taxon>
        <taxon>Oceanospirillales</taxon>
        <taxon>Oceanospirillaceae</taxon>
        <taxon>Marinobacterium</taxon>
    </lineage>
</organism>
<dbReference type="InterPro" id="IPR023614">
    <property type="entry name" value="Porin_dom_sf"/>
</dbReference>
<reference evidence="2 3" key="1">
    <citation type="submission" date="2014-04" db="EMBL/GenBank/DDBJ databases">
        <title>Marinobacterium kochiensis sp. nov., isolated from sediment sample collected from Kochi backwaters in Kerala, India.</title>
        <authorList>
            <person name="Singh A."/>
            <person name="Pinnaka A.K."/>
        </authorList>
    </citation>
    <scope>NUCLEOTIDE SEQUENCE [LARGE SCALE GENOMIC DNA]</scope>
    <source>
        <strain evidence="2 3">AK27</strain>
    </source>
</reference>